<accession>A0A543E0K3</accession>
<dbReference type="AlphaFoldDB" id="A0A543E0K3"/>
<gene>
    <name evidence="1" type="ORF">FB558_1845</name>
</gene>
<dbReference type="Proteomes" id="UP000315677">
    <property type="component" value="Unassembled WGS sequence"/>
</dbReference>
<protein>
    <submittedName>
        <fullName evidence="1">Uncharacterized protein</fullName>
    </submittedName>
</protein>
<keyword evidence="2" id="KW-1185">Reference proteome</keyword>
<evidence type="ECO:0000313" key="1">
    <source>
        <dbReference type="EMBL" id="TQM15064.1"/>
    </source>
</evidence>
<proteinExistence type="predicted"/>
<name>A0A543E0K3_9PSEU</name>
<evidence type="ECO:0000313" key="2">
    <source>
        <dbReference type="Proteomes" id="UP000315677"/>
    </source>
</evidence>
<sequence length="71" mass="8447">MDPHQLPYLFLHADDVRRVREAEAAHRRLVRACRGRRRPSRVLRLYARLWWASRPRAAAWTPGLFDTPART</sequence>
<organism evidence="1 2">
    <name type="scientific">Pseudonocardia kunmingensis</name>
    <dbReference type="NCBI Taxonomy" id="630975"/>
    <lineage>
        <taxon>Bacteria</taxon>
        <taxon>Bacillati</taxon>
        <taxon>Actinomycetota</taxon>
        <taxon>Actinomycetes</taxon>
        <taxon>Pseudonocardiales</taxon>
        <taxon>Pseudonocardiaceae</taxon>
        <taxon>Pseudonocardia</taxon>
    </lineage>
</organism>
<dbReference type="RefSeq" id="WP_142050279.1">
    <property type="nucleotide sequence ID" value="NZ_VFPA01000001.1"/>
</dbReference>
<comment type="caution">
    <text evidence="1">The sequence shown here is derived from an EMBL/GenBank/DDBJ whole genome shotgun (WGS) entry which is preliminary data.</text>
</comment>
<reference evidence="1 2" key="1">
    <citation type="submission" date="2019-06" db="EMBL/GenBank/DDBJ databases">
        <title>Sequencing the genomes of 1000 actinobacteria strains.</title>
        <authorList>
            <person name="Klenk H.-P."/>
        </authorList>
    </citation>
    <scope>NUCLEOTIDE SEQUENCE [LARGE SCALE GENOMIC DNA]</scope>
    <source>
        <strain evidence="1 2">DSM 45301</strain>
    </source>
</reference>
<dbReference type="EMBL" id="VFPA01000001">
    <property type="protein sequence ID" value="TQM15064.1"/>
    <property type="molecule type" value="Genomic_DNA"/>
</dbReference>